<dbReference type="Pfam" id="PF10236">
    <property type="entry name" value="DAP3"/>
    <property type="match status" value="1"/>
</dbReference>
<protein>
    <submittedName>
        <fullName evidence="1">Uncharacterized protein</fullName>
    </submittedName>
</protein>
<dbReference type="InterPro" id="IPR019368">
    <property type="entry name" value="Ribosomal_mS29"/>
</dbReference>
<proteinExistence type="predicted"/>
<keyword evidence="2" id="KW-1185">Reference proteome</keyword>
<dbReference type="EMBL" id="JAPUFD010000025">
    <property type="protein sequence ID" value="MDI1493301.1"/>
    <property type="molecule type" value="Genomic_DNA"/>
</dbReference>
<organism evidence="1 2">
    <name type="scientific">Ramalina farinacea</name>
    <dbReference type="NCBI Taxonomy" id="258253"/>
    <lineage>
        <taxon>Eukaryota</taxon>
        <taxon>Fungi</taxon>
        <taxon>Dikarya</taxon>
        <taxon>Ascomycota</taxon>
        <taxon>Pezizomycotina</taxon>
        <taxon>Lecanoromycetes</taxon>
        <taxon>OSLEUM clade</taxon>
        <taxon>Lecanoromycetidae</taxon>
        <taxon>Lecanorales</taxon>
        <taxon>Lecanorineae</taxon>
        <taxon>Ramalinaceae</taxon>
        <taxon>Ramalina</taxon>
    </lineage>
</organism>
<sequence>MTHSSYRSASFAPIHAHDLTLIEWFTSLLSGTTPLSNGGMVLAATSASNTPAVPALDLALARLEKNDNAGGDPFKKYDRRVLDLFEGGNVGVQRLGGVDRGEVRGLMEYWARSGVMGARVDEARVGEEWVLSGGGCVGELERGCVRGRVGYLG</sequence>
<gene>
    <name evidence="1" type="ORF">OHK93_005089</name>
</gene>
<name>A0AA43QXQ1_9LECA</name>
<reference evidence="1" key="1">
    <citation type="journal article" date="2023" name="Genome Biol. Evol.">
        <title>First Whole Genome Sequence and Flow Cytometry Genome Size Data for the Lichen-Forming Fungus Ramalina farinacea (Ascomycota).</title>
        <authorList>
            <person name="Llewellyn T."/>
            <person name="Mian S."/>
            <person name="Hill R."/>
            <person name="Leitch I.J."/>
            <person name="Gaya E."/>
        </authorList>
    </citation>
    <scope>NUCLEOTIDE SEQUENCE</scope>
    <source>
        <strain evidence="1">LIQ254RAFAR</strain>
    </source>
</reference>
<evidence type="ECO:0000313" key="2">
    <source>
        <dbReference type="Proteomes" id="UP001161017"/>
    </source>
</evidence>
<comment type="caution">
    <text evidence="1">The sequence shown here is derived from an EMBL/GenBank/DDBJ whole genome shotgun (WGS) entry which is preliminary data.</text>
</comment>
<evidence type="ECO:0000313" key="1">
    <source>
        <dbReference type="EMBL" id="MDI1493301.1"/>
    </source>
</evidence>
<dbReference type="Proteomes" id="UP001161017">
    <property type="component" value="Unassembled WGS sequence"/>
</dbReference>
<dbReference type="AlphaFoldDB" id="A0AA43QXQ1"/>
<accession>A0AA43QXQ1</accession>